<accession>A0A484HF96</accession>
<evidence type="ECO:0000256" key="5">
    <source>
        <dbReference type="ARBA" id="ARBA00022692"/>
    </source>
</evidence>
<evidence type="ECO:0000256" key="1">
    <source>
        <dbReference type="ARBA" id="ARBA00004651"/>
    </source>
</evidence>
<dbReference type="Pfam" id="PF02687">
    <property type="entry name" value="FtsX"/>
    <property type="match status" value="1"/>
</dbReference>
<dbReference type="InterPro" id="IPR025857">
    <property type="entry name" value="MacB_PCD"/>
</dbReference>
<dbReference type="InterPro" id="IPR011925">
    <property type="entry name" value="LolCE_TM"/>
</dbReference>
<evidence type="ECO:0000256" key="2">
    <source>
        <dbReference type="ARBA" id="ARBA00005236"/>
    </source>
</evidence>
<dbReference type="EMBL" id="CAACVI010000004">
    <property type="protein sequence ID" value="VEN73177.1"/>
    <property type="molecule type" value="Genomic_DNA"/>
</dbReference>
<feature type="transmembrane region" description="Helical" evidence="8">
    <location>
        <begin position="317"/>
        <end position="341"/>
    </location>
</feature>
<comment type="similarity">
    <text evidence="2">Belongs to the ABC-4 integral membrane protein family. LolC/E subfamily.</text>
</comment>
<sequence>MFFEFFVGRRYMKAKQKQTFISLITVLSTAGVAVGVMALIVVIAVMSGFEADLKSRILGGQSHISLTRYGRPFDNHEKVIEIVESVEGVEAATPFIYTQVMLKTPMGLSGAVLRGIDPESSGRVLKTLGGISFEEDAGGEAGPEPGIVLGSELAGNLGISKGDVLYVISSRGALSPVGHVPAMKRFRVAGFFKSGLYEFDGSFAYIHLHQAQNIMRMPGRVSGVDIRVSDIYQAKEISKKIDEALGFSYFTRDWMEMNQSLFSALKIEKTAMFVILTLIILVAAFNIASALIMMVMEKTRDIAILKAMGAPNKSIRRIFVFRGMATGLIGSVTGMGLGFLLCGILKRYKIFELPGEVYYFSTKLPVKLEMTDVALIMVSAVLICFLATLYPSHKASELDPVEAVRYN</sequence>
<dbReference type="NCBIfam" id="TIGR02212">
    <property type="entry name" value="lolCE"/>
    <property type="match status" value="1"/>
</dbReference>
<evidence type="ECO:0000256" key="4">
    <source>
        <dbReference type="ARBA" id="ARBA00022475"/>
    </source>
</evidence>
<dbReference type="InterPro" id="IPR003838">
    <property type="entry name" value="ABC3_permease_C"/>
</dbReference>
<comment type="subcellular location">
    <subcellularLocation>
        <location evidence="1">Cell membrane</location>
        <topology evidence="1">Multi-pass membrane protein</topology>
    </subcellularLocation>
</comment>
<dbReference type="Pfam" id="PF12704">
    <property type="entry name" value="MacB_PCD"/>
    <property type="match status" value="1"/>
</dbReference>
<feature type="transmembrane region" description="Helical" evidence="8">
    <location>
        <begin position="271"/>
        <end position="296"/>
    </location>
</feature>
<evidence type="ECO:0000256" key="8">
    <source>
        <dbReference type="SAM" id="Phobius"/>
    </source>
</evidence>
<evidence type="ECO:0000256" key="7">
    <source>
        <dbReference type="ARBA" id="ARBA00023136"/>
    </source>
</evidence>
<keyword evidence="11" id="KW-0449">Lipoprotein</keyword>
<name>A0A484HF96_9BACT</name>
<evidence type="ECO:0000256" key="6">
    <source>
        <dbReference type="ARBA" id="ARBA00022989"/>
    </source>
</evidence>
<evidence type="ECO:0000259" key="10">
    <source>
        <dbReference type="Pfam" id="PF12704"/>
    </source>
</evidence>
<keyword evidence="4" id="KW-1003">Cell membrane</keyword>
<feature type="transmembrane region" description="Helical" evidence="8">
    <location>
        <begin position="20"/>
        <end position="46"/>
    </location>
</feature>
<evidence type="ECO:0000256" key="3">
    <source>
        <dbReference type="ARBA" id="ARBA00022448"/>
    </source>
</evidence>
<dbReference type="InterPro" id="IPR051447">
    <property type="entry name" value="Lipoprotein-release_system"/>
</dbReference>
<dbReference type="GO" id="GO:0044874">
    <property type="term" value="P:lipoprotein localization to outer membrane"/>
    <property type="evidence" value="ECO:0007669"/>
    <property type="project" value="TreeGrafter"/>
</dbReference>
<dbReference type="GO" id="GO:0098797">
    <property type="term" value="C:plasma membrane protein complex"/>
    <property type="evidence" value="ECO:0007669"/>
    <property type="project" value="TreeGrafter"/>
</dbReference>
<dbReference type="PANTHER" id="PTHR30489">
    <property type="entry name" value="LIPOPROTEIN-RELEASING SYSTEM TRANSMEMBRANE PROTEIN LOLE"/>
    <property type="match status" value="1"/>
</dbReference>
<keyword evidence="3" id="KW-0813">Transport</keyword>
<feature type="transmembrane region" description="Helical" evidence="8">
    <location>
        <begin position="373"/>
        <end position="390"/>
    </location>
</feature>
<proteinExistence type="inferred from homology"/>
<keyword evidence="6 8" id="KW-1133">Transmembrane helix</keyword>
<gene>
    <name evidence="11" type="ORF">EPICR_120075</name>
</gene>
<dbReference type="AlphaFoldDB" id="A0A484HF96"/>
<keyword evidence="7 8" id="KW-0472">Membrane</keyword>
<feature type="domain" description="MacB-like periplasmic core" evidence="10">
    <location>
        <begin position="25"/>
        <end position="243"/>
    </location>
</feature>
<keyword evidence="5 8" id="KW-0812">Transmembrane</keyword>
<evidence type="ECO:0000259" key="9">
    <source>
        <dbReference type="Pfam" id="PF02687"/>
    </source>
</evidence>
<feature type="domain" description="ABC3 transporter permease C-terminal" evidence="9">
    <location>
        <begin position="274"/>
        <end position="399"/>
    </location>
</feature>
<dbReference type="PANTHER" id="PTHR30489:SF0">
    <property type="entry name" value="LIPOPROTEIN-RELEASING SYSTEM TRANSMEMBRANE PROTEIN LOLE"/>
    <property type="match status" value="1"/>
</dbReference>
<protein>
    <submittedName>
        <fullName evidence="11">Lipoprotein-releasing system transmembrane subunit LolC</fullName>
    </submittedName>
</protein>
<organism evidence="11">
    <name type="scientific">uncultured Desulfobacteraceae bacterium</name>
    <dbReference type="NCBI Taxonomy" id="218296"/>
    <lineage>
        <taxon>Bacteria</taxon>
        <taxon>Pseudomonadati</taxon>
        <taxon>Thermodesulfobacteriota</taxon>
        <taxon>Desulfobacteria</taxon>
        <taxon>Desulfobacterales</taxon>
        <taxon>Desulfobacteraceae</taxon>
        <taxon>environmental samples</taxon>
    </lineage>
</organism>
<reference evidence="11" key="1">
    <citation type="submission" date="2019-01" db="EMBL/GenBank/DDBJ databases">
        <authorList>
            <consortium name="Genoscope - CEA"/>
            <person name="William W."/>
        </authorList>
    </citation>
    <scope>NUCLEOTIDE SEQUENCE</scope>
    <source>
        <strain evidence="11">CR-1</strain>
    </source>
</reference>
<evidence type="ECO:0000313" key="11">
    <source>
        <dbReference type="EMBL" id="VEN73177.1"/>
    </source>
</evidence>
<dbReference type="GO" id="GO:0042953">
    <property type="term" value="P:lipoprotein transport"/>
    <property type="evidence" value="ECO:0007669"/>
    <property type="project" value="InterPro"/>
</dbReference>